<dbReference type="InterPro" id="IPR007138">
    <property type="entry name" value="ABM_dom"/>
</dbReference>
<evidence type="ECO:0000313" key="3">
    <source>
        <dbReference type="Proteomes" id="UP000183190"/>
    </source>
</evidence>
<dbReference type="SUPFAM" id="SSF54909">
    <property type="entry name" value="Dimeric alpha+beta barrel"/>
    <property type="match status" value="1"/>
</dbReference>
<reference evidence="2 3" key="1">
    <citation type="submission" date="2016-10" db="EMBL/GenBank/DDBJ databases">
        <authorList>
            <person name="de Groot N.N."/>
        </authorList>
    </citation>
    <scope>NUCLEOTIDE SEQUENCE [LARGE SCALE GENOMIC DNA]</scope>
    <source>
        <strain evidence="2 3">YAD2003</strain>
    </source>
</reference>
<dbReference type="EMBL" id="FNWV01000008">
    <property type="protein sequence ID" value="SEH71851.1"/>
    <property type="molecule type" value="Genomic_DNA"/>
</dbReference>
<proteinExistence type="predicted"/>
<dbReference type="PROSITE" id="PS51725">
    <property type="entry name" value="ABM"/>
    <property type="match status" value="1"/>
</dbReference>
<accession>A0A1H6K9X4</accession>
<organism evidence="2 3">
    <name type="scientific">Ruminococcus flavefaciens</name>
    <dbReference type="NCBI Taxonomy" id="1265"/>
    <lineage>
        <taxon>Bacteria</taxon>
        <taxon>Bacillati</taxon>
        <taxon>Bacillota</taxon>
        <taxon>Clostridia</taxon>
        <taxon>Eubacteriales</taxon>
        <taxon>Oscillospiraceae</taxon>
        <taxon>Ruminococcus</taxon>
    </lineage>
</organism>
<dbReference type="Proteomes" id="UP000183190">
    <property type="component" value="Unassembled WGS sequence"/>
</dbReference>
<feature type="domain" description="ABM" evidence="1">
    <location>
        <begin position="3"/>
        <end position="94"/>
    </location>
</feature>
<dbReference type="Gene3D" id="3.30.70.100">
    <property type="match status" value="1"/>
</dbReference>
<sequence length="110" mass="12756">MSITVNIYYTGENGNARKFAEEMIQSGTVDRIRSENGNLRYDYFQPFDDPETVLLIDQWTSQDAIDVHHASPMMQTITELREKYGLKMKVERYISDEGGIPDKDTKFIVK</sequence>
<gene>
    <name evidence="2" type="ORF">SAMN02910265_02288</name>
</gene>
<dbReference type="OrthoDB" id="123158at2"/>
<evidence type="ECO:0000259" key="1">
    <source>
        <dbReference type="PROSITE" id="PS51725"/>
    </source>
</evidence>
<dbReference type="AlphaFoldDB" id="A0A1H6K9X4"/>
<protein>
    <submittedName>
        <fullName evidence="2">Quinol monooxygenase YgiN</fullName>
    </submittedName>
</protein>
<evidence type="ECO:0000313" key="2">
    <source>
        <dbReference type="EMBL" id="SEH71851.1"/>
    </source>
</evidence>
<dbReference type="GO" id="GO:0004497">
    <property type="term" value="F:monooxygenase activity"/>
    <property type="evidence" value="ECO:0007669"/>
    <property type="project" value="UniProtKB-KW"/>
</dbReference>
<name>A0A1H6K9X4_RUMFL</name>
<keyword evidence="2" id="KW-0560">Oxidoreductase</keyword>
<keyword evidence="2" id="KW-0503">Monooxygenase</keyword>
<dbReference type="InterPro" id="IPR011008">
    <property type="entry name" value="Dimeric_a/b-barrel"/>
</dbReference>
<dbReference type="RefSeq" id="WP_074717461.1">
    <property type="nucleotide sequence ID" value="NZ_FNWV01000008.1"/>
</dbReference>
<dbReference type="Pfam" id="PF03992">
    <property type="entry name" value="ABM"/>
    <property type="match status" value="1"/>
</dbReference>